<comment type="cofactor">
    <cofactor evidence="1">
        <name>FAD</name>
        <dbReference type="ChEBI" id="CHEBI:57692"/>
    </cofactor>
</comment>
<feature type="domain" description="Glucose-methanol-choline oxidoreductase N-terminal" evidence="5">
    <location>
        <begin position="302"/>
        <end position="316"/>
    </location>
</feature>
<gene>
    <name evidence="6" type="ORF">SPLIT_LOCUS2096</name>
</gene>
<keyword evidence="7" id="KW-1185">Reference proteome</keyword>
<dbReference type="SUPFAM" id="SSF54373">
    <property type="entry name" value="FAD-linked reductases, C-terminal domain"/>
    <property type="match status" value="1"/>
</dbReference>
<dbReference type="Pfam" id="PF00732">
    <property type="entry name" value="GMC_oxred_N"/>
    <property type="match status" value="1"/>
</dbReference>
<accession>A0A9P0N096</accession>
<dbReference type="AlphaFoldDB" id="A0A9P0N096"/>
<dbReference type="PANTHER" id="PTHR11552">
    <property type="entry name" value="GLUCOSE-METHANOL-CHOLINE GMC OXIDOREDUCTASE"/>
    <property type="match status" value="1"/>
</dbReference>
<name>A0A9P0N096_SPOLI</name>
<dbReference type="InterPro" id="IPR000172">
    <property type="entry name" value="GMC_OxRdtase_N"/>
</dbReference>
<keyword evidence="3" id="KW-0285">Flavoprotein</keyword>
<evidence type="ECO:0000259" key="5">
    <source>
        <dbReference type="PROSITE" id="PS00624"/>
    </source>
</evidence>
<evidence type="ECO:0000313" key="7">
    <source>
        <dbReference type="Proteomes" id="UP001153321"/>
    </source>
</evidence>
<organism evidence="6 7">
    <name type="scientific">Spodoptera littoralis</name>
    <name type="common">Egyptian cotton leafworm</name>
    <dbReference type="NCBI Taxonomy" id="7109"/>
    <lineage>
        <taxon>Eukaryota</taxon>
        <taxon>Metazoa</taxon>
        <taxon>Ecdysozoa</taxon>
        <taxon>Arthropoda</taxon>
        <taxon>Hexapoda</taxon>
        <taxon>Insecta</taxon>
        <taxon>Pterygota</taxon>
        <taxon>Neoptera</taxon>
        <taxon>Endopterygota</taxon>
        <taxon>Lepidoptera</taxon>
        <taxon>Glossata</taxon>
        <taxon>Ditrysia</taxon>
        <taxon>Noctuoidea</taxon>
        <taxon>Noctuidae</taxon>
        <taxon>Amphipyrinae</taxon>
        <taxon>Spodoptera</taxon>
    </lineage>
</organism>
<dbReference type="EMBL" id="LR824545">
    <property type="protein sequence ID" value="CAH1636734.1"/>
    <property type="molecule type" value="Genomic_DNA"/>
</dbReference>
<proteinExistence type="inferred from homology"/>
<dbReference type="GO" id="GO:0016614">
    <property type="term" value="F:oxidoreductase activity, acting on CH-OH group of donors"/>
    <property type="evidence" value="ECO:0007669"/>
    <property type="project" value="InterPro"/>
</dbReference>
<dbReference type="InterPro" id="IPR007867">
    <property type="entry name" value="GMC_OxRtase_C"/>
</dbReference>
<dbReference type="SUPFAM" id="SSF51905">
    <property type="entry name" value="FAD/NAD(P)-binding domain"/>
    <property type="match status" value="1"/>
</dbReference>
<evidence type="ECO:0000256" key="2">
    <source>
        <dbReference type="ARBA" id="ARBA00010790"/>
    </source>
</evidence>
<dbReference type="InterPro" id="IPR012132">
    <property type="entry name" value="GMC_OxRdtase"/>
</dbReference>
<sequence>MSDAAATTLTTISAVQSALTVLSALQLTAFRYPSDCSLTNASSYDFIVVGGGSAGSVLAYRLSANTSHKVLLIEEGSYPPLETEFPLLFTPIPKTSVDYDTSSVNDGYANQNLQDQIISLTQGKMLGGSSSLNHMIHVQGDPHDYNQWASILGDDSWNYENVLQYFKKLENLTDVDLLASSFADLHGTDGMIKIAREPSSTSAKYLEAFAELGIPTVDDTTSKTSSIGAADPLYAIGDNLRQSNALAYLARAKSFDNLCVALSTKVQKILFDGTTATGVQVSTSSGESLVLYANNEVIVSAGAIHSPQLLMVSGIGPKSHLESFDISVVADLPVGQNLMDHPSAVLLIQMEASTETTPAANPYIFPVPTTTFYAAIDSTQTYPDYQTINLVFPHDSGAMMQLCTNVFKYSNDICNKFYEANVGRSVLFVVHNLMMPNSRGNVSLASADISEEPLVYTGTYSDSTDLDLMVECLEDFAAVLNTTYFKSVDATLVDTGLCTGKTGTEFWNCYALGMSSTMWHYAGTCAMGSVVDSTLKVKGISGLRVVDASVMPTEKDISVIKQQYATTEQLEKLQREYDMLKQTSLVNNYGYNVNNRRGACLMESFDGDTDQAQHPMGEISTSTMHNTIISSPETVYREIVHDNFRSEGSTTTISNINSQPLHSEHKEINNMNKFKTKLHSNSNTVQSSVKSNNVATTSSQSTTYTVSHASQLIEDKVPYIPKHTDCMISETSVNTKKTMADIVKEGEWKKETEGDEWIQLKRRRHRNRFAVNRGKAEVDTNEKFKSAKIKYPHIDIGRLGRPVHKWPTIVFSLCARVGSRSKVTKTLANPNLLHLSPLYD</sequence>
<dbReference type="PANTHER" id="PTHR11552:SF147">
    <property type="entry name" value="CHOLINE DEHYDROGENASE, MITOCHONDRIAL"/>
    <property type="match status" value="1"/>
</dbReference>
<dbReference type="InterPro" id="IPR036188">
    <property type="entry name" value="FAD/NAD-bd_sf"/>
</dbReference>
<dbReference type="Gene3D" id="3.50.50.60">
    <property type="entry name" value="FAD/NAD(P)-binding domain"/>
    <property type="match status" value="1"/>
</dbReference>
<dbReference type="Proteomes" id="UP001153321">
    <property type="component" value="Chromosome 14"/>
</dbReference>
<reference evidence="6" key="1">
    <citation type="submission" date="2022-02" db="EMBL/GenBank/DDBJ databases">
        <authorList>
            <person name="King R."/>
        </authorList>
    </citation>
    <scope>NUCLEOTIDE SEQUENCE</scope>
</reference>
<protein>
    <recommendedName>
        <fullName evidence="5">Glucose-methanol-choline oxidoreductase N-terminal domain-containing protein</fullName>
    </recommendedName>
</protein>
<evidence type="ECO:0000256" key="4">
    <source>
        <dbReference type="ARBA" id="ARBA00022827"/>
    </source>
</evidence>
<evidence type="ECO:0000256" key="1">
    <source>
        <dbReference type="ARBA" id="ARBA00001974"/>
    </source>
</evidence>
<dbReference type="Pfam" id="PF05199">
    <property type="entry name" value="GMC_oxred_C"/>
    <property type="match status" value="1"/>
</dbReference>
<dbReference type="GO" id="GO:0050660">
    <property type="term" value="F:flavin adenine dinucleotide binding"/>
    <property type="evidence" value="ECO:0007669"/>
    <property type="project" value="InterPro"/>
</dbReference>
<dbReference type="PROSITE" id="PS00624">
    <property type="entry name" value="GMC_OXRED_2"/>
    <property type="match status" value="1"/>
</dbReference>
<evidence type="ECO:0000256" key="3">
    <source>
        <dbReference type="ARBA" id="ARBA00022630"/>
    </source>
</evidence>
<comment type="similarity">
    <text evidence="2">Belongs to the GMC oxidoreductase family.</text>
</comment>
<evidence type="ECO:0000313" key="6">
    <source>
        <dbReference type="EMBL" id="CAH1636734.1"/>
    </source>
</evidence>
<keyword evidence="4" id="KW-0274">FAD</keyword>
<dbReference type="Gene3D" id="3.30.560.10">
    <property type="entry name" value="Glucose Oxidase, domain 3"/>
    <property type="match status" value="1"/>
</dbReference>